<proteinExistence type="predicted"/>
<reference evidence="1 2" key="1">
    <citation type="submission" date="2023-11" db="EMBL/GenBank/DDBJ databases">
        <authorList>
            <person name="Cook R."/>
            <person name="Crisci M."/>
            <person name="Pye H."/>
            <person name="Adriaenssens E."/>
            <person name="Santini J."/>
        </authorList>
    </citation>
    <scope>NUCLEOTIDE SEQUENCE [LARGE SCALE GENOMIC DNA]</scope>
    <source>
        <strain evidence="1">Lak_Megaphage_Sonny</strain>
    </source>
</reference>
<evidence type="ECO:0000313" key="2">
    <source>
        <dbReference type="Proteomes" id="UP001358193"/>
    </source>
</evidence>
<accession>A0ABZ0Z5K7</accession>
<organism evidence="1 2">
    <name type="scientific">phage Lak_Megaphage_Sonny</name>
    <dbReference type="NCBI Taxonomy" id="3109229"/>
    <lineage>
        <taxon>Viruses</taxon>
        <taxon>Duplodnaviria</taxon>
        <taxon>Heunggongvirae</taxon>
        <taxon>Uroviricota</taxon>
        <taxon>Caudoviricetes</taxon>
        <taxon>Caudoviricetes code 15 clade</taxon>
    </lineage>
</organism>
<evidence type="ECO:0000313" key="1">
    <source>
        <dbReference type="EMBL" id="WQJ53762.1"/>
    </source>
</evidence>
<dbReference type="EMBL" id="OR769223">
    <property type="protein sequence ID" value="WQJ53762.1"/>
    <property type="molecule type" value="Genomic_DNA"/>
</dbReference>
<keyword evidence="2" id="KW-1185">Reference proteome</keyword>
<protein>
    <recommendedName>
        <fullName evidence="3">Antirestriction protein</fullName>
    </recommendedName>
</protein>
<sequence>METRRIFTIDDKAVMTAENLKKLADLFYKETNNEYDLAIFEDHLDDSNWNDGDGISHICDDTEFYRNISIKFGRIAFTVHEVTEDDDIYDYKCCNGIVDEIYLGNLWECYSDTFDETCDNKMGDMLDFANEQEEVEDEFNEFVSSLEPYPVLYGNKIALPAKA</sequence>
<name>A0ABZ0Z5K7_9CAUD</name>
<evidence type="ECO:0008006" key="3">
    <source>
        <dbReference type="Google" id="ProtNLM"/>
    </source>
</evidence>
<dbReference type="Proteomes" id="UP001358193">
    <property type="component" value="Segment"/>
</dbReference>